<dbReference type="GO" id="GO:0008757">
    <property type="term" value="F:S-adenosylmethionine-dependent methyltransferase activity"/>
    <property type="evidence" value="ECO:0007669"/>
    <property type="project" value="InterPro"/>
</dbReference>
<dbReference type="Gene3D" id="3.40.50.150">
    <property type="entry name" value="Vaccinia Virus protein VP39"/>
    <property type="match status" value="1"/>
</dbReference>
<protein>
    <recommendedName>
        <fullName evidence="1">Methyltransferase type 11 domain-containing protein</fullName>
    </recommendedName>
</protein>
<reference evidence="2" key="1">
    <citation type="submission" date="2018-05" db="EMBL/GenBank/DDBJ databases">
        <authorList>
            <person name="Lanie J.A."/>
            <person name="Ng W.-L."/>
            <person name="Kazmierczak K.M."/>
            <person name="Andrzejewski T.M."/>
            <person name="Davidsen T.M."/>
            <person name="Wayne K.J."/>
            <person name="Tettelin H."/>
            <person name="Glass J.I."/>
            <person name="Rusch D."/>
            <person name="Podicherti R."/>
            <person name="Tsui H.-C.T."/>
            <person name="Winkler M.E."/>
        </authorList>
    </citation>
    <scope>NUCLEOTIDE SEQUENCE</scope>
</reference>
<dbReference type="PANTHER" id="PTHR43591:SF24">
    <property type="entry name" value="2-METHOXY-6-POLYPRENYL-1,4-BENZOQUINOL METHYLASE, MITOCHONDRIAL"/>
    <property type="match status" value="1"/>
</dbReference>
<dbReference type="Pfam" id="PF08241">
    <property type="entry name" value="Methyltransf_11"/>
    <property type="match status" value="1"/>
</dbReference>
<dbReference type="SUPFAM" id="SSF53335">
    <property type="entry name" value="S-adenosyl-L-methionine-dependent methyltransferases"/>
    <property type="match status" value="1"/>
</dbReference>
<dbReference type="EMBL" id="UINC01005933">
    <property type="protein sequence ID" value="SVA24452.1"/>
    <property type="molecule type" value="Genomic_DNA"/>
</dbReference>
<evidence type="ECO:0000313" key="2">
    <source>
        <dbReference type="EMBL" id="SVA24452.1"/>
    </source>
</evidence>
<dbReference type="PANTHER" id="PTHR43591">
    <property type="entry name" value="METHYLTRANSFERASE"/>
    <property type="match status" value="1"/>
</dbReference>
<dbReference type="CDD" id="cd02440">
    <property type="entry name" value="AdoMet_MTases"/>
    <property type="match status" value="1"/>
</dbReference>
<organism evidence="2">
    <name type="scientific">marine metagenome</name>
    <dbReference type="NCBI Taxonomy" id="408172"/>
    <lineage>
        <taxon>unclassified sequences</taxon>
        <taxon>metagenomes</taxon>
        <taxon>ecological metagenomes</taxon>
    </lineage>
</organism>
<dbReference type="InterPro" id="IPR029063">
    <property type="entry name" value="SAM-dependent_MTases_sf"/>
</dbReference>
<proteinExistence type="predicted"/>
<name>A0A381U8A7_9ZZZZ</name>
<accession>A0A381U8A7</accession>
<gene>
    <name evidence="2" type="ORF">METZ01_LOCUS77306</name>
</gene>
<feature type="domain" description="Methyltransferase type 11" evidence="1">
    <location>
        <begin position="52"/>
        <end position="145"/>
    </location>
</feature>
<dbReference type="InterPro" id="IPR013216">
    <property type="entry name" value="Methyltransf_11"/>
</dbReference>
<evidence type="ECO:0000259" key="1">
    <source>
        <dbReference type="Pfam" id="PF08241"/>
    </source>
</evidence>
<dbReference type="AlphaFoldDB" id="A0A381U8A7"/>
<sequence length="269" mass="31779">MTIKWYLQPNDTSWEKYWEKTSIEEQAKTTNNDYPKLLKAIKNYSNKDSVVLDGGCGLGRWLFFLRRLGYKNLIGVDFTTSPLEIIKKHDKEIKVMVGNADSLPIEDSSIDLYLSMGVIEHFEDGPEKALLEAYRVLSKEGKMIISVPYQNYYRSIIRRLITMPLLKLFKPSFRNKNRIFYQYYYSKKDLLGFIAKSRFEIIEWFYYDRFHTKNIRLGMYLEFPFLRKKNGKSFEINRVGGIIAKCSELFSKGIFTSNIVFVVRKNSYQ</sequence>